<dbReference type="AlphaFoldDB" id="A0A8H6YP99"/>
<evidence type="ECO:0000313" key="1">
    <source>
        <dbReference type="EMBL" id="KAF7364773.1"/>
    </source>
</evidence>
<sequence length="331" mass="37480">MDSDAITAADEPHGQNQPVHDDKYFFDDGDCMFLADGVLFKLHKLFLCRDPESMFRGMFSMPQNQMMDLDLITLSGDTAEEFRELCWVVYALPNEIYLQATPDADIPKLLKVAKMSHKYSLPTFESWALDMILIQCKPLAGAPGHLSVCGEDILLDLMTLALLSNHSQLLDLVEENWLSRLRTGNLPCKCALIAGEKHGRTVFLAEVYYHLNKELGKTRLPTTSPFSHLNLTDTQLLRLLSGSTLLSNFWTHLRRDPLPQKSSQCYGQHHSCLQVWSGAPWAQDTFDPVAGLKAVQNYFTGGWKQRCPGLHIEQVITDFRVVDYFFGHQNS</sequence>
<gene>
    <name evidence="1" type="ORF">MVEN_00347200</name>
</gene>
<dbReference type="EMBL" id="JACAZI010000003">
    <property type="protein sequence ID" value="KAF7364773.1"/>
    <property type="molecule type" value="Genomic_DNA"/>
</dbReference>
<keyword evidence="2" id="KW-1185">Reference proteome</keyword>
<protein>
    <submittedName>
        <fullName evidence="1">BTB domain-containing protein</fullName>
    </submittedName>
</protein>
<dbReference type="Proteomes" id="UP000620124">
    <property type="component" value="Unassembled WGS sequence"/>
</dbReference>
<organism evidence="1 2">
    <name type="scientific">Mycena venus</name>
    <dbReference type="NCBI Taxonomy" id="2733690"/>
    <lineage>
        <taxon>Eukaryota</taxon>
        <taxon>Fungi</taxon>
        <taxon>Dikarya</taxon>
        <taxon>Basidiomycota</taxon>
        <taxon>Agaricomycotina</taxon>
        <taxon>Agaricomycetes</taxon>
        <taxon>Agaricomycetidae</taxon>
        <taxon>Agaricales</taxon>
        <taxon>Marasmiineae</taxon>
        <taxon>Mycenaceae</taxon>
        <taxon>Mycena</taxon>
    </lineage>
</organism>
<evidence type="ECO:0000313" key="2">
    <source>
        <dbReference type="Proteomes" id="UP000620124"/>
    </source>
</evidence>
<comment type="caution">
    <text evidence="1">The sequence shown here is derived from an EMBL/GenBank/DDBJ whole genome shotgun (WGS) entry which is preliminary data.</text>
</comment>
<reference evidence="1" key="1">
    <citation type="submission" date="2020-05" db="EMBL/GenBank/DDBJ databases">
        <title>Mycena genomes resolve the evolution of fungal bioluminescence.</title>
        <authorList>
            <person name="Tsai I.J."/>
        </authorList>
    </citation>
    <scope>NUCLEOTIDE SEQUENCE</scope>
    <source>
        <strain evidence="1">CCC161011</strain>
    </source>
</reference>
<name>A0A8H6YP99_9AGAR</name>
<dbReference type="OrthoDB" id="2886395at2759"/>
<proteinExistence type="predicted"/>
<accession>A0A8H6YP99</accession>